<dbReference type="PANTHER" id="PTHR44688:SF16">
    <property type="entry name" value="DNA-BINDING TRANSCRIPTIONAL ACTIVATOR DEVR_DOSR"/>
    <property type="match status" value="1"/>
</dbReference>
<reference evidence="5 6" key="1">
    <citation type="submission" date="2020-08" db="EMBL/GenBank/DDBJ databases">
        <title>Sequencing the genomes of 1000 actinobacteria strains.</title>
        <authorList>
            <person name="Klenk H.-P."/>
        </authorList>
    </citation>
    <scope>NUCLEOTIDE SEQUENCE [LARGE SCALE GENOMIC DNA]</scope>
    <source>
        <strain evidence="5 6">DSM 44230</strain>
    </source>
</reference>
<keyword evidence="3" id="KW-0804">Transcription</keyword>
<evidence type="ECO:0000256" key="2">
    <source>
        <dbReference type="ARBA" id="ARBA00023125"/>
    </source>
</evidence>
<keyword evidence="1" id="KW-0805">Transcription regulation</keyword>
<gene>
    <name evidence="5" type="ORF">HNR67_004693</name>
</gene>
<dbReference type="SUPFAM" id="SSF46894">
    <property type="entry name" value="C-terminal effector domain of the bipartite response regulators"/>
    <property type="match status" value="1"/>
</dbReference>
<name>A0A7W7FV11_9PSEU</name>
<dbReference type="InterPro" id="IPR016032">
    <property type="entry name" value="Sig_transdc_resp-reg_C-effctor"/>
</dbReference>
<dbReference type="Proteomes" id="UP000533598">
    <property type="component" value="Unassembled WGS sequence"/>
</dbReference>
<protein>
    <submittedName>
        <fullName evidence="5">DNA-binding NarL/FixJ family response regulator</fullName>
    </submittedName>
</protein>
<evidence type="ECO:0000259" key="4">
    <source>
        <dbReference type="PROSITE" id="PS50043"/>
    </source>
</evidence>
<evidence type="ECO:0000313" key="6">
    <source>
        <dbReference type="Proteomes" id="UP000533598"/>
    </source>
</evidence>
<proteinExistence type="predicted"/>
<dbReference type="EMBL" id="JACHMH010000001">
    <property type="protein sequence ID" value="MBB4678575.1"/>
    <property type="molecule type" value="Genomic_DNA"/>
</dbReference>
<dbReference type="AlphaFoldDB" id="A0A7W7FV11"/>
<dbReference type="Gene3D" id="3.40.50.2300">
    <property type="match status" value="1"/>
</dbReference>
<evidence type="ECO:0000256" key="3">
    <source>
        <dbReference type="ARBA" id="ARBA00023163"/>
    </source>
</evidence>
<organism evidence="5 6">
    <name type="scientific">Crossiella cryophila</name>
    <dbReference type="NCBI Taxonomy" id="43355"/>
    <lineage>
        <taxon>Bacteria</taxon>
        <taxon>Bacillati</taxon>
        <taxon>Actinomycetota</taxon>
        <taxon>Actinomycetes</taxon>
        <taxon>Pseudonocardiales</taxon>
        <taxon>Pseudonocardiaceae</taxon>
        <taxon>Crossiella</taxon>
    </lineage>
</organism>
<feature type="domain" description="HTH luxR-type" evidence="4">
    <location>
        <begin position="128"/>
        <end position="193"/>
    </location>
</feature>
<dbReference type="GO" id="GO:0006355">
    <property type="term" value="P:regulation of DNA-templated transcription"/>
    <property type="evidence" value="ECO:0007669"/>
    <property type="project" value="InterPro"/>
</dbReference>
<dbReference type="PANTHER" id="PTHR44688">
    <property type="entry name" value="DNA-BINDING TRANSCRIPTIONAL ACTIVATOR DEVR_DOSR"/>
    <property type="match status" value="1"/>
</dbReference>
<dbReference type="InterPro" id="IPR000792">
    <property type="entry name" value="Tscrpt_reg_LuxR_C"/>
</dbReference>
<evidence type="ECO:0000256" key="1">
    <source>
        <dbReference type="ARBA" id="ARBA00023015"/>
    </source>
</evidence>
<dbReference type="RefSeq" id="WP_185004401.1">
    <property type="nucleotide sequence ID" value="NZ_BAAAUI010000036.1"/>
</dbReference>
<dbReference type="GO" id="GO:0003677">
    <property type="term" value="F:DNA binding"/>
    <property type="evidence" value="ECO:0007669"/>
    <property type="project" value="UniProtKB-KW"/>
</dbReference>
<dbReference type="CDD" id="cd06170">
    <property type="entry name" value="LuxR_C_like"/>
    <property type="match status" value="1"/>
</dbReference>
<accession>A0A7W7FV11</accession>
<dbReference type="PROSITE" id="PS50043">
    <property type="entry name" value="HTH_LUXR_2"/>
    <property type="match status" value="1"/>
</dbReference>
<dbReference type="PRINTS" id="PR00038">
    <property type="entry name" value="HTHLUXR"/>
</dbReference>
<evidence type="ECO:0000313" key="5">
    <source>
        <dbReference type="EMBL" id="MBB4678575.1"/>
    </source>
</evidence>
<sequence>MNATDWLSRRGLRTRLECHPELRVLDDTGTADVVVVATRFGTPSAVALLRRGCPTVDRDTPTVLVTSQVDNLRLLVEQQVVEVLPRNSATSEDLFAAVAAASERTEVSPASLQTMLADRAATHFGQQGQVEVNVLNDREQAVLRLLAEGWDTNRIAEQLCYSERTVKNVLYGMTSRLSLRNRAHLVAYAIRTGMI</sequence>
<dbReference type="Pfam" id="PF00196">
    <property type="entry name" value="GerE"/>
    <property type="match status" value="1"/>
</dbReference>
<dbReference type="SMART" id="SM00421">
    <property type="entry name" value="HTH_LUXR"/>
    <property type="match status" value="1"/>
</dbReference>
<keyword evidence="6" id="KW-1185">Reference proteome</keyword>
<comment type="caution">
    <text evidence="5">The sequence shown here is derived from an EMBL/GenBank/DDBJ whole genome shotgun (WGS) entry which is preliminary data.</text>
</comment>
<keyword evidence="2 5" id="KW-0238">DNA-binding</keyword>